<dbReference type="FunFam" id="1.20.1090.10:FF:000001">
    <property type="entry name" value="Aldehyde-alcohol dehydrogenase"/>
    <property type="match status" value="1"/>
</dbReference>
<keyword evidence="3" id="KW-0560">Oxidoreductase</keyword>
<dbReference type="PANTHER" id="PTHR11496:SF102">
    <property type="entry name" value="ALCOHOL DEHYDROGENASE 4"/>
    <property type="match status" value="1"/>
</dbReference>
<dbReference type="FunFam" id="3.40.50.1970:FF:000003">
    <property type="entry name" value="Alcohol dehydrogenase, iron-containing"/>
    <property type="match status" value="1"/>
</dbReference>
<accession>A0A1B9QU75</accession>
<comment type="similarity">
    <text evidence="2">Belongs to the iron-containing alcohol dehydrogenase family.</text>
</comment>
<feature type="domain" description="Alcohol dehydrogenase iron-type/glycerol dehydrogenase GldA" evidence="5">
    <location>
        <begin position="30"/>
        <end position="196"/>
    </location>
</feature>
<dbReference type="InterPro" id="IPR039697">
    <property type="entry name" value="Alcohol_dehydrogenase_Fe"/>
</dbReference>
<dbReference type="GO" id="GO:0046872">
    <property type="term" value="F:metal ion binding"/>
    <property type="evidence" value="ECO:0007669"/>
    <property type="project" value="InterPro"/>
</dbReference>
<dbReference type="Pfam" id="PF25137">
    <property type="entry name" value="ADH_Fe_C"/>
    <property type="match status" value="1"/>
</dbReference>
<evidence type="ECO:0000313" key="7">
    <source>
        <dbReference type="EMBL" id="OCH70092.1"/>
    </source>
</evidence>
<keyword evidence="8" id="KW-1185">Reference proteome</keyword>
<dbReference type="Proteomes" id="UP000093173">
    <property type="component" value="Unassembled WGS sequence"/>
</dbReference>
<reference evidence="8" key="1">
    <citation type="submission" date="2016-06" db="EMBL/GenBank/DDBJ databases">
        <authorList>
            <person name="Hehemann J.-H."/>
            <person name="Arevalo P."/>
            <person name="Datta M.S."/>
            <person name="Polz M.F."/>
        </authorList>
    </citation>
    <scope>NUCLEOTIDE SEQUENCE [LARGE SCALE GENOMIC DNA]</scope>
    <source>
        <strain evidence="8">9CSC122</strain>
    </source>
</reference>
<evidence type="ECO:0000313" key="8">
    <source>
        <dbReference type="Proteomes" id="UP000093173"/>
    </source>
</evidence>
<dbReference type="InterPro" id="IPR018211">
    <property type="entry name" value="ADH_Fe_CS"/>
</dbReference>
<dbReference type="Gene3D" id="1.20.1090.10">
    <property type="entry name" value="Dehydroquinate synthase-like - alpha domain"/>
    <property type="match status" value="1"/>
</dbReference>
<dbReference type="RefSeq" id="WP_017039354.1">
    <property type="nucleotide sequence ID" value="NZ_JBNGCH010000985.1"/>
</dbReference>
<dbReference type="SUPFAM" id="SSF56796">
    <property type="entry name" value="Dehydroquinate synthase-like"/>
    <property type="match status" value="1"/>
</dbReference>
<gene>
    <name evidence="7" type="ORF">A6E14_16270</name>
</gene>
<dbReference type="AlphaFoldDB" id="A0A1B9QU75"/>
<name>A0A1B9QU75_9VIBR</name>
<dbReference type="InterPro" id="IPR001670">
    <property type="entry name" value="ADH_Fe/GldA"/>
</dbReference>
<evidence type="ECO:0000256" key="4">
    <source>
        <dbReference type="ARBA" id="ARBA00023027"/>
    </source>
</evidence>
<evidence type="ECO:0000256" key="2">
    <source>
        <dbReference type="ARBA" id="ARBA00007358"/>
    </source>
</evidence>
<keyword evidence="4" id="KW-0520">NAD</keyword>
<comment type="cofactor">
    <cofactor evidence="1">
        <name>Fe cation</name>
        <dbReference type="ChEBI" id="CHEBI:24875"/>
    </cofactor>
</comment>
<dbReference type="Gene3D" id="3.40.50.1970">
    <property type="match status" value="1"/>
</dbReference>
<evidence type="ECO:0000256" key="1">
    <source>
        <dbReference type="ARBA" id="ARBA00001962"/>
    </source>
</evidence>
<comment type="caution">
    <text evidence="7">The sequence shown here is derived from an EMBL/GenBank/DDBJ whole genome shotgun (WGS) entry which is preliminary data.</text>
</comment>
<evidence type="ECO:0000259" key="6">
    <source>
        <dbReference type="Pfam" id="PF25137"/>
    </source>
</evidence>
<evidence type="ECO:0000256" key="3">
    <source>
        <dbReference type="ARBA" id="ARBA00023002"/>
    </source>
</evidence>
<dbReference type="EMBL" id="MAJZ01000985">
    <property type="protein sequence ID" value="OCH70092.1"/>
    <property type="molecule type" value="Genomic_DNA"/>
</dbReference>
<protein>
    <submittedName>
        <fullName evidence="7">Alcohol dehydrogenase</fullName>
    </submittedName>
</protein>
<evidence type="ECO:0000259" key="5">
    <source>
        <dbReference type="Pfam" id="PF00465"/>
    </source>
</evidence>
<dbReference type="Pfam" id="PF00465">
    <property type="entry name" value="Fe-ADH"/>
    <property type="match status" value="1"/>
</dbReference>
<dbReference type="GO" id="GO:0004022">
    <property type="term" value="F:alcohol dehydrogenase (NAD+) activity"/>
    <property type="evidence" value="ECO:0007669"/>
    <property type="project" value="TreeGrafter"/>
</dbReference>
<proteinExistence type="inferred from homology"/>
<dbReference type="CDD" id="cd08189">
    <property type="entry name" value="Fe-ADH-like"/>
    <property type="match status" value="1"/>
</dbReference>
<dbReference type="PANTHER" id="PTHR11496">
    <property type="entry name" value="ALCOHOL DEHYDROGENASE"/>
    <property type="match status" value="1"/>
</dbReference>
<feature type="domain" description="Fe-containing alcohol dehydrogenase-like C-terminal" evidence="6">
    <location>
        <begin position="207"/>
        <end position="399"/>
    </location>
</feature>
<sequence>MEQKLYYLLHKMYMRVLKVAAKFLPISKPTLFFGKDSLSQLCHSVSIMGVNRVLVVSDEGIEKLGFIKRLVFEFERVGVHCEVFNGVIPDPTYDQVEAGLALYHKHKCHGVVAIGGGSSIDCAKVIAACVTNKKPIEKLVGILRVWKAPAPLFVLPTTAGTGSEVTVAAVVSDPKTHLKTPLMDPKLVPIAAALDPSLMLALPAHITAQTGMDALTHAVEAYISGNATAETDRYAIAAVKLIDENLVKAVKFGQNSTARQRMALASYYGGLAFTKASLGYTHAIAHSIGAKYGTPHGLANAIILPYVLEHSKFEAKGRLANLADTLDIVDRRASDTVKAQAFIDYIKALCLKLDLPGHFDVIIDEHVSELAQQSLREAHWNYPVPRYMQQEECEQLIASMAHIK</sequence>
<dbReference type="InterPro" id="IPR056798">
    <property type="entry name" value="ADH_Fe_C"/>
</dbReference>
<dbReference type="PROSITE" id="PS00060">
    <property type="entry name" value="ADH_IRON_2"/>
    <property type="match status" value="1"/>
</dbReference>
<organism evidence="7 8">
    <name type="scientific">Vibrio genomosp. F10</name>
    <dbReference type="NCBI Taxonomy" id="723171"/>
    <lineage>
        <taxon>Bacteria</taxon>
        <taxon>Pseudomonadati</taxon>
        <taxon>Pseudomonadota</taxon>
        <taxon>Gammaproteobacteria</taxon>
        <taxon>Vibrionales</taxon>
        <taxon>Vibrionaceae</taxon>
        <taxon>Vibrio</taxon>
    </lineage>
</organism>